<organism evidence="1 3">
    <name type="scientific">Legionella adelaidensis</name>
    <dbReference type="NCBI Taxonomy" id="45056"/>
    <lineage>
        <taxon>Bacteria</taxon>
        <taxon>Pseudomonadati</taxon>
        <taxon>Pseudomonadota</taxon>
        <taxon>Gammaproteobacteria</taxon>
        <taxon>Legionellales</taxon>
        <taxon>Legionellaceae</taxon>
        <taxon>Legionella</taxon>
    </lineage>
</organism>
<evidence type="ECO:0000313" key="3">
    <source>
        <dbReference type="Proteomes" id="UP000054859"/>
    </source>
</evidence>
<reference evidence="2 4" key="2">
    <citation type="submission" date="2018-12" db="EMBL/GenBank/DDBJ databases">
        <authorList>
            <consortium name="Pathogen Informatics"/>
        </authorList>
    </citation>
    <scope>NUCLEOTIDE SEQUENCE [LARGE SCALE GENOMIC DNA]</scope>
    <source>
        <strain evidence="2 4">NCTC12735</strain>
        <plasmid evidence="4">26</plasmid>
    </source>
</reference>
<keyword evidence="3" id="KW-1185">Reference proteome</keyword>
<geneLocation type="plasmid" evidence="2 4">
    <name>26</name>
</geneLocation>
<dbReference type="PATRIC" id="fig|45056.6.peg.2177"/>
<dbReference type="KEGG" id="ladl:NCTC12735_01847"/>
<evidence type="ECO:0000313" key="2">
    <source>
        <dbReference type="EMBL" id="VEH86199.1"/>
    </source>
</evidence>
<evidence type="ECO:0000313" key="4">
    <source>
        <dbReference type="Proteomes" id="UP000281170"/>
    </source>
</evidence>
<dbReference type="Proteomes" id="UP000054859">
    <property type="component" value="Unassembled WGS sequence"/>
</dbReference>
<reference evidence="1 3" key="1">
    <citation type="submission" date="2015-11" db="EMBL/GenBank/DDBJ databases">
        <title>Identification of large and diverse effector repertoires of 38 Legionella species.</title>
        <authorList>
            <person name="Burstein D."/>
            <person name="Amaro F."/>
            <person name="Zusman T."/>
            <person name="Lifshitz Z."/>
            <person name="Cohen O."/>
            <person name="Gilbert J.A."/>
            <person name="Pupko T."/>
            <person name="Shuman H.A."/>
            <person name="Segal G."/>
        </authorList>
    </citation>
    <scope>NUCLEOTIDE SEQUENCE [LARGE SCALE GENOMIC DNA]</scope>
    <source>
        <strain evidence="1 3">1762-AUS-E</strain>
    </source>
</reference>
<evidence type="ECO:0008006" key="5">
    <source>
        <dbReference type="Google" id="ProtNLM"/>
    </source>
</evidence>
<sequence>MKDNKNRVMAYQLAKTLSSAEMQKIAGGAGICHRPSVQVSGNGALNSFDGIVDYSIDF</sequence>
<dbReference type="AlphaFoldDB" id="A0A0W0R1G1"/>
<accession>A0A0W0R1G1</accession>
<dbReference type="STRING" id="45056.Lade_2105"/>
<dbReference type="RefSeq" id="WP_157058200.1">
    <property type="nucleotide sequence ID" value="NZ_CAAAHS010000001.1"/>
</dbReference>
<protein>
    <recommendedName>
        <fullName evidence="5">Bacteriocin</fullName>
    </recommendedName>
</protein>
<dbReference type="EMBL" id="LNKA01000019">
    <property type="protein sequence ID" value="KTC64811.1"/>
    <property type="molecule type" value="Genomic_DNA"/>
</dbReference>
<name>A0A0W0R1G1_9GAMM</name>
<dbReference type="Proteomes" id="UP000281170">
    <property type="component" value="Plasmid 26"/>
</dbReference>
<evidence type="ECO:0000313" key="1">
    <source>
        <dbReference type="EMBL" id="KTC64811.1"/>
    </source>
</evidence>
<keyword evidence="2" id="KW-0614">Plasmid</keyword>
<gene>
    <name evidence="1" type="ORF">Lade_2105</name>
    <name evidence="2" type="ORF">NCTC12735_01847</name>
</gene>
<dbReference type="EMBL" id="LR134435">
    <property type="protein sequence ID" value="VEH86199.1"/>
    <property type="molecule type" value="Genomic_DNA"/>
</dbReference>
<proteinExistence type="predicted"/>